<evidence type="ECO:0000313" key="2">
    <source>
        <dbReference type="EMBL" id="RVQ67533.1"/>
    </source>
</evidence>
<organism evidence="2 3">
    <name type="scientific">Croceicoccus ponticola</name>
    <dbReference type="NCBI Taxonomy" id="2217664"/>
    <lineage>
        <taxon>Bacteria</taxon>
        <taxon>Pseudomonadati</taxon>
        <taxon>Pseudomonadota</taxon>
        <taxon>Alphaproteobacteria</taxon>
        <taxon>Sphingomonadales</taxon>
        <taxon>Erythrobacteraceae</taxon>
        <taxon>Croceicoccus</taxon>
    </lineage>
</organism>
<dbReference type="OrthoDB" id="9809847at2"/>
<dbReference type="Pfam" id="PF04752">
    <property type="entry name" value="ChaC"/>
    <property type="match status" value="1"/>
</dbReference>
<dbReference type="GO" id="GO:0006751">
    <property type="term" value="P:glutathione catabolic process"/>
    <property type="evidence" value="ECO:0007669"/>
    <property type="project" value="InterPro"/>
</dbReference>
<evidence type="ECO:0008006" key="4">
    <source>
        <dbReference type="Google" id="ProtNLM"/>
    </source>
</evidence>
<dbReference type="EMBL" id="RXOL01000002">
    <property type="protein sequence ID" value="RVQ67533.1"/>
    <property type="molecule type" value="Genomic_DNA"/>
</dbReference>
<keyword evidence="3" id="KW-1185">Reference proteome</keyword>
<proteinExistence type="predicted"/>
<comment type="caution">
    <text evidence="2">The sequence shown here is derived from an EMBL/GenBank/DDBJ whole genome shotgun (WGS) entry which is preliminary data.</text>
</comment>
<accession>A0A437GXY4</accession>
<reference evidence="2 3" key="1">
    <citation type="submission" date="2018-12" db="EMBL/GenBank/DDBJ databases">
        <title>Croceicoccus ponticola sp. nov., a lipolytic bacterium isolated from seawater.</title>
        <authorList>
            <person name="Yoon J.-H."/>
        </authorList>
    </citation>
    <scope>NUCLEOTIDE SEQUENCE [LARGE SCALE GENOMIC DNA]</scope>
    <source>
        <strain evidence="2 3">GM-16</strain>
    </source>
</reference>
<dbReference type="Proteomes" id="UP000283003">
    <property type="component" value="Unassembled WGS sequence"/>
</dbReference>
<protein>
    <recommendedName>
        <fullName evidence="4">Gamma-glutamylcyclotransferase</fullName>
    </recommendedName>
</protein>
<gene>
    <name evidence="2" type="ORF">EKN06_06120</name>
</gene>
<evidence type="ECO:0000256" key="1">
    <source>
        <dbReference type="ARBA" id="ARBA00023239"/>
    </source>
</evidence>
<name>A0A437GXY4_9SPHN</name>
<dbReference type="InterPro" id="IPR006840">
    <property type="entry name" value="ChaC"/>
</dbReference>
<dbReference type="AlphaFoldDB" id="A0A437GXY4"/>
<dbReference type="GO" id="GO:0061928">
    <property type="term" value="F:glutathione specific gamma-glutamylcyclotransferase activity"/>
    <property type="evidence" value="ECO:0007669"/>
    <property type="project" value="InterPro"/>
</dbReference>
<sequence>MFQQSVESELGGNTTPGPTLNLVEKADGACIGYAFEFDDSREAEVFADLERREGKNFPLRKKRITLSDGRDVEAHLPVYGGRNVITGKTLDELVAMAMTAVGRDGRASDYVLNIARKLNAVGVEDPTVIAFAAAVRNAQKSGN</sequence>
<keyword evidence="1" id="KW-0456">Lyase</keyword>
<evidence type="ECO:0000313" key="3">
    <source>
        <dbReference type="Proteomes" id="UP000283003"/>
    </source>
</evidence>